<feature type="compositionally biased region" description="Basic and acidic residues" evidence="1">
    <location>
        <begin position="144"/>
        <end position="167"/>
    </location>
</feature>
<evidence type="ECO:0000313" key="3">
    <source>
        <dbReference type="Proteomes" id="UP000000763"/>
    </source>
</evidence>
<evidence type="ECO:0000256" key="1">
    <source>
        <dbReference type="SAM" id="MobiDB-lite"/>
    </source>
</evidence>
<feature type="compositionally biased region" description="Gly residues" evidence="1">
    <location>
        <begin position="90"/>
        <end position="101"/>
    </location>
</feature>
<reference evidence="3" key="1">
    <citation type="journal article" date="2005" name="Nature">
        <title>The map-based sequence of the rice genome.</title>
        <authorList>
            <consortium name="International rice genome sequencing project (IRGSP)"/>
            <person name="Matsumoto T."/>
            <person name="Wu J."/>
            <person name="Kanamori H."/>
            <person name="Katayose Y."/>
            <person name="Fujisawa M."/>
            <person name="Namiki N."/>
            <person name="Mizuno H."/>
            <person name="Yamamoto K."/>
            <person name="Antonio B.A."/>
            <person name="Baba T."/>
            <person name="Sakata K."/>
            <person name="Nagamura Y."/>
            <person name="Aoki H."/>
            <person name="Arikawa K."/>
            <person name="Arita K."/>
            <person name="Bito T."/>
            <person name="Chiden Y."/>
            <person name="Fujitsuka N."/>
            <person name="Fukunaka R."/>
            <person name="Hamada M."/>
            <person name="Harada C."/>
            <person name="Hayashi A."/>
            <person name="Hijishita S."/>
            <person name="Honda M."/>
            <person name="Hosokawa S."/>
            <person name="Ichikawa Y."/>
            <person name="Idonuma A."/>
            <person name="Iijima M."/>
            <person name="Ikeda M."/>
            <person name="Ikeno M."/>
            <person name="Ito K."/>
            <person name="Ito S."/>
            <person name="Ito T."/>
            <person name="Ito Y."/>
            <person name="Ito Y."/>
            <person name="Iwabuchi A."/>
            <person name="Kamiya K."/>
            <person name="Karasawa W."/>
            <person name="Kurita K."/>
            <person name="Katagiri S."/>
            <person name="Kikuta A."/>
            <person name="Kobayashi H."/>
            <person name="Kobayashi N."/>
            <person name="Machita K."/>
            <person name="Maehara T."/>
            <person name="Masukawa M."/>
            <person name="Mizubayashi T."/>
            <person name="Mukai Y."/>
            <person name="Nagasaki H."/>
            <person name="Nagata Y."/>
            <person name="Naito S."/>
            <person name="Nakashima M."/>
            <person name="Nakama Y."/>
            <person name="Nakamichi Y."/>
            <person name="Nakamura M."/>
            <person name="Meguro A."/>
            <person name="Negishi M."/>
            <person name="Ohta I."/>
            <person name="Ohta T."/>
            <person name="Okamoto M."/>
            <person name="Ono N."/>
            <person name="Saji S."/>
            <person name="Sakaguchi M."/>
            <person name="Sakai K."/>
            <person name="Shibata M."/>
            <person name="Shimokawa T."/>
            <person name="Song J."/>
            <person name="Takazaki Y."/>
            <person name="Terasawa K."/>
            <person name="Tsugane M."/>
            <person name="Tsuji K."/>
            <person name="Ueda S."/>
            <person name="Waki K."/>
            <person name="Yamagata H."/>
            <person name="Yamamoto M."/>
            <person name="Yamamoto S."/>
            <person name="Yamane H."/>
            <person name="Yoshiki S."/>
            <person name="Yoshihara R."/>
            <person name="Yukawa K."/>
            <person name="Zhong H."/>
            <person name="Yano M."/>
            <person name="Yuan Q."/>
            <person name="Ouyang S."/>
            <person name="Liu J."/>
            <person name="Jones K.M."/>
            <person name="Gansberger K."/>
            <person name="Moffat K."/>
            <person name="Hill J."/>
            <person name="Bera J."/>
            <person name="Fadrosh D."/>
            <person name="Jin S."/>
            <person name="Johri S."/>
            <person name="Kim M."/>
            <person name="Overton L."/>
            <person name="Reardon M."/>
            <person name="Tsitrin T."/>
            <person name="Vuong H."/>
            <person name="Weaver B."/>
            <person name="Ciecko A."/>
            <person name="Tallon L."/>
            <person name="Jackson J."/>
            <person name="Pai G."/>
            <person name="Aken S.V."/>
            <person name="Utterback T."/>
            <person name="Reidmuller S."/>
            <person name="Feldblyum T."/>
            <person name="Hsiao J."/>
            <person name="Zismann V."/>
            <person name="Iobst S."/>
            <person name="de Vazeille A.R."/>
            <person name="Buell C.R."/>
            <person name="Ying K."/>
            <person name="Li Y."/>
            <person name="Lu T."/>
            <person name="Huang Y."/>
            <person name="Zhao Q."/>
            <person name="Feng Q."/>
            <person name="Zhang L."/>
            <person name="Zhu J."/>
            <person name="Weng Q."/>
            <person name="Mu J."/>
            <person name="Lu Y."/>
            <person name="Fan D."/>
            <person name="Liu Y."/>
            <person name="Guan J."/>
            <person name="Zhang Y."/>
            <person name="Yu S."/>
            <person name="Liu X."/>
            <person name="Zhang Y."/>
            <person name="Hong G."/>
            <person name="Han B."/>
            <person name="Choisne N."/>
            <person name="Demange N."/>
            <person name="Orjeda G."/>
            <person name="Samain S."/>
            <person name="Cattolico L."/>
            <person name="Pelletier E."/>
            <person name="Couloux A."/>
            <person name="Segurens B."/>
            <person name="Wincker P."/>
            <person name="D'Hont A."/>
            <person name="Scarpelli C."/>
            <person name="Weissenbach J."/>
            <person name="Salanoubat M."/>
            <person name="Quetier F."/>
            <person name="Yu Y."/>
            <person name="Kim H.R."/>
            <person name="Rambo T."/>
            <person name="Currie J."/>
            <person name="Collura K."/>
            <person name="Luo M."/>
            <person name="Yang T."/>
            <person name="Ammiraju J.S.S."/>
            <person name="Engler F."/>
            <person name="Soderlund C."/>
            <person name="Wing R.A."/>
            <person name="Palmer L.E."/>
            <person name="de la Bastide M."/>
            <person name="Spiegel L."/>
            <person name="Nascimento L."/>
            <person name="Zutavern T."/>
            <person name="O'Shaughnessy A."/>
            <person name="Dike S."/>
            <person name="Dedhia N."/>
            <person name="Preston R."/>
            <person name="Balija V."/>
            <person name="McCombie W.R."/>
            <person name="Chow T."/>
            <person name="Chen H."/>
            <person name="Chung M."/>
            <person name="Chen C."/>
            <person name="Shaw J."/>
            <person name="Wu H."/>
            <person name="Hsiao K."/>
            <person name="Chao Y."/>
            <person name="Chu M."/>
            <person name="Cheng C."/>
            <person name="Hour A."/>
            <person name="Lee P."/>
            <person name="Lin S."/>
            <person name="Lin Y."/>
            <person name="Liou J."/>
            <person name="Liu S."/>
            <person name="Hsing Y."/>
            <person name="Raghuvanshi S."/>
            <person name="Mohanty A."/>
            <person name="Bharti A.K."/>
            <person name="Gaur A."/>
            <person name="Gupta V."/>
            <person name="Kumar D."/>
            <person name="Ravi V."/>
            <person name="Vij S."/>
            <person name="Kapur A."/>
            <person name="Khurana P."/>
            <person name="Khurana P."/>
            <person name="Khurana J.P."/>
            <person name="Tyagi A.K."/>
            <person name="Gaikwad K."/>
            <person name="Singh A."/>
            <person name="Dalal V."/>
            <person name="Srivastava S."/>
            <person name="Dixit A."/>
            <person name="Pal A.K."/>
            <person name="Ghazi I.A."/>
            <person name="Yadav M."/>
            <person name="Pandit A."/>
            <person name="Bhargava A."/>
            <person name="Sureshbabu K."/>
            <person name="Batra K."/>
            <person name="Sharma T.R."/>
            <person name="Mohapatra T."/>
            <person name="Singh N.K."/>
            <person name="Messing J."/>
            <person name="Nelson A.B."/>
            <person name="Fuks G."/>
            <person name="Kavchok S."/>
            <person name="Keizer G."/>
            <person name="Linton E."/>
            <person name="Llaca V."/>
            <person name="Song R."/>
            <person name="Tanyolac B."/>
            <person name="Young S."/>
            <person name="Ho-Il K."/>
            <person name="Hahn J.H."/>
            <person name="Sangsakoo G."/>
            <person name="Vanavichit A."/>
            <person name="de Mattos Luiz.A.T."/>
            <person name="Zimmer P.D."/>
            <person name="Malone G."/>
            <person name="Dellagostin O."/>
            <person name="de Oliveira A.C."/>
            <person name="Bevan M."/>
            <person name="Bancroft I."/>
            <person name="Minx P."/>
            <person name="Cordum H."/>
            <person name="Wilson R."/>
            <person name="Cheng Z."/>
            <person name="Jin W."/>
            <person name="Jiang J."/>
            <person name="Leong S.A."/>
            <person name="Iwama H."/>
            <person name="Gojobori T."/>
            <person name="Itoh T."/>
            <person name="Niimura Y."/>
            <person name="Fujii Y."/>
            <person name="Habara T."/>
            <person name="Sakai H."/>
            <person name="Sato Y."/>
            <person name="Wilson G."/>
            <person name="Kumar K."/>
            <person name="McCouch S."/>
            <person name="Juretic N."/>
            <person name="Hoen D."/>
            <person name="Wright S."/>
            <person name="Bruskiewich R."/>
            <person name="Bureau T."/>
            <person name="Miyao A."/>
            <person name="Hirochika H."/>
            <person name="Nishikawa T."/>
            <person name="Kadowaki K."/>
            <person name="Sugiura M."/>
            <person name="Burr B."/>
            <person name="Sasaki T."/>
        </authorList>
    </citation>
    <scope>NUCLEOTIDE SEQUENCE [LARGE SCALE GENOMIC DNA]</scope>
    <source>
        <strain evidence="3">cv. Nipponbare</strain>
    </source>
</reference>
<name>Q69X11_ORYSJ</name>
<protein>
    <submittedName>
        <fullName evidence="2">Pr1-like protein</fullName>
    </submittedName>
</protein>
<sequence length="167" mass="17470">MVTAGDHRHGGTATERGEGKGETKRRSTAHPESKATTKTAAGAEEGGGAARVDGVDGVPAVGERSGGADEVGEDAAKPKEAAPGREMVRGDGGGGPELGGDGGERVRRRGLDSDGEERRRVAETVEGKGMTDSKMQKVPGLRDAGARHKPEKERSYRRERERRNGMG</sequence>
<organism evidence="2 3">
    <name type="scientific">Oryza sativa subsp. japonica</name>
    <name type="common">Rice</name>
    <dbReference type="NCBI Taxonomy" id="39947"/>
    <lineage>
        <taxon>Eukaryota</taxon>
        <taxon>Viridiplantae</taxon>
        <taxon>Streptophyta</taxon>
        <taxon>Embryophyta</taxon>
        <taxon>Tracheophyta</taxon>
        <taxon>Spermatophyta</taxon>
        <taxon>Magnoliopsida</taxon>
        <taxon>Liliopsida</taxon>
        <taxon>Poales</taxon>
        <taxon>Poaceae</taxon>
        <taxon>BOP clade</taxon>
        <taxon>Oryzoideae</taxon>
        <taxon>Oryzeae</taxon>
        <taxon>Oryzinae</taxon>
        <taxon>Oryza</taxon>
        <taxon>Oryza sativa</taxon>
    </lineage>
</organism>
<gene>
    <name evidence="2" type="primary">P0481H08.26</name>
</gene>
<accession>Q69X11</accession>
<evidence type="ECO:0000313" key="2">
    <source>
        <dbReference type="EMBL" id="BAD35540.1"/>
    </source>
</evidence>
<dbReference type="AlphaFoldDB" id="Q69X11"/>
<feature type="region of interest" description="Disordered" evidence="1">
    <location>
        <begin position="1"/>
        <end position="167"/>
    </location>
</feature>
<feature type="compositionally biased region" description="Basic and acidic residues" evidence="1">
    <location>
        <begin position="102"/>
        <end position="135"/>
    </location>
</feature>
<proteinExistence type="predicted"/>
<reference evidence="3" key="2">
    <citation type="journal article" date="2008" name="Nucleic Acids Res.">
        <title>The rice annotation project database (RAP-DB): 2008 update.</title>
        <authorList>
            <consortium name="The rice annotation project (RAP)"/>
        </authorList>
    </citation>
    <scope>GENOME REANNOTATION</scope>
    <source>
        <strain evidence="3">cv. Nipponbare</strain>
    </source>
</reference>
<feature type="compositionally biased region" description="Low complexity" evidence="1">
    <location>
        <begin position="50"/>
        <end position="63"/>
    </location>
</feature>
<feature type="compositionally biased region" description="Basic and acidic residues" evidence="1">
    <location>
        <begin position="1"/>
        <end position="35"/>
    </location>
</feature>
<feature type="compositionally biased region" description="Basic and acidic residues" evidence="1">
    <location>
        <begin position="74"/>
        <end position="89"/>
    </location>
</feature>
<dbReference type="Proteomes" id="UP000000763">
    <property type="component" value="Chromosome 6"/>
</dbReference>
<dbReference type="EMBL" id="AP003629">
    <property type="protein sequence ID" value="BAD35540.1"/>
    <property type="molecule type" value="Genomic_DNA"/>
</dbReference>